<accession>A0ABR4IAB6</accession>
<organism evidence="1 2">
    <name type="scientific">Aspergillus cavernicola</name>
    <dbReference type="NCBI Taxonomy" id="176166"/>
    <lineage>
        <taxon>Eukaryota</taxon>
        <taxon>Fungi</taxon>
        <taxon>Dikarya</taxon>
        <taxon>Ascomycota</taxon>
        <taxon>Pezizomycotina</taxon>
        <taxon>Eurotiomycetes</taxon>
        <taxon>Eurotiomycetidae</taxon>
        <taxon>Eurotiales</taxon>
        <taxon>Aspergillaceae</taxon>
        <taxon>Aspergillus</taxon>
        <taxon>Aspergillus subgen. Nidulantes</taxon>
    </lineage>
</organism>
<dbReference type="Proteomes" id="UP001610335">
    <property type="component" value="Unassembled WGS sequence"/>
</dbReference>
<dbReference type="PROSITE" id="PS51257">
    <property type="entry name" value="PROKAR_LIPOPROTEIN"/>
    <property type="match status" value="1"/>
</dbReference>
<protein>
    <submittedName>
        <fullName evidence="1">Uncharacterized protein</fullName>
    </submittedName>
</protein>
<keyword evidence="2" id="KW-1185">Reference proteome</keyword>
<name>A0ABR4IAB6_9EURO</name>
<evidence type="ECO:0000313" key="1">
    <source>
        <dbReference type="EMBL" id="KAL2824663.1"/>
    </source>
</evidence>
<reference evidence="1 2" key="1">
    <citation type="submission" date="2024-07" db="EMBL/GenBank/DDBJ databases">
        <title>Section-level genome sequencing and comparative genomics of Aspergillus sections Usti and Cavernicolus.</title>
        <authorList>
            <consortium name="Lawrence Berkeley National Laboratory"/>
            <person name="Nybo J.L."/>
            <person name="Vesth T.C."/>
            <person name="Theobald S."/>
            <person name="Frisvad J.C."/>
            <person name="Larsen T.O."/>
            <person name="Kjaerboelling I."/>
            <person name="Rothschild-Mancinelli K."/>
            <person name="Lyhne E.K."/>
            <person name="Kogle M.E."/>
            <person name="Barry K."/>
            <person name="Clum A."/>
            <person name="Na H."/>
            <person name="Ledsgaard L."/>
            <person name="Lin J."/>
            <person name="Lipzen A."/>
            <person name="Kuo A."/>
            <person name="Riley R."/>
            <person name="Mondo S."/>
            <person name="LaButti K."/>
            <person name="Haridas S."/>
            <person name="Pangalinan J."/>
            <person name="Salamov A.A."/>
            <person name="Simmons B.A."/>
            <person name="Magnuson J.K."/>
            <person name="Chen J."/>
            <person name="Drula E."/>
            <person name="Henrissat B."/>
            <person name="Wiebenga A."/>
            <person name="Lubbers R.J."/>
            <person name="Gomes A.C."/>
            <person name="Makela M.R."/>
            <person name="Stajich J."/>
            <person name="Grigoriev I.V."/>
            <person name="Mortensen U.H."/>
            <person name="De vries R.P."/>
            <person name="Baker S.E."/>
            <person name="Andersen M.R."/>
        </authorList>
    </citation>
    <scope>NUCLEOTIDE SEQUENCE [LARGE SCALE GENOMIC DNA]</scope>
    <source>
        <strain evidence="1 2">CBS 600.67</strain>
    </source>
</reference>
<sequence>MGNSCRKTRGGWLLLGEERRGVLVVVILCGCNCFHARSGIVVLDECCCKWLEEVEKATV</sequence>
<comment type="caution">
    <text evidence="1">The sequence shown here is derived from an EMBL/GenBank/DDBJ whole genome shotgun (WGS) entry which is preliminary data.</text>
</comment>
<evidence type="ECO:0000313" key="2">
    <source>
        <dbReference type="Proteomes" id="UP001610335"/>
    </source>
</evidence>
<proteinExistence type="predicted"/>
<gene>
    <name evidence="1" type="ORF">BDW59DRAFT_147299</name>
</gene>
<dbReference type="EMBL" id="JBFXLS010000042">
    <property type="protein sequence ID" value="KAL2824663.1"/>
    <property type="molecule type" value="Genomic_DNA"/>
</dbReference>